<organism evidence="2 3">
    <name type="scientific">Spinacia oleracea</name>
    <name type="common">Spinach</name>
    <dbReference type="NCBI Taxonomy" id="3562"/>
    <lineage>
        <taxon>Eukaryota</taxon>
        <taxon>Viridiplantae</taxon>
        <taxon>Streptophyta</taxon>
        <taxon>Embryophyta</taxon>
        <taxon>Tracheophyta</taxon>
        <taxon>Spermatophyta</taxon>
        <taxon>Magnoliopsida</taxon>
        <taxon>eudicotyledons</taxon>
        <taxon>Gunneridae</taxon>
        <taxon>Pentapetalae</taxon>
        <taxon>Caryophyllales</taxon>
        <taxon>Chenopodiaceae</taxon>
        <taxon>Chenopodioideae</taxon>
        <taxon>Anserineae</taxon>
        <taxon>Spinacia</taxon>
    </lineage>
</organism>
<feature type="compositionally biased region" description="Basic residues" evidence="1">
    <location>
        <begin position="99"/>
        <end position="110"/>
    </location>
</feature>
<reference evidence="3" key="2">
    <citation type="submission" date="2025-08" db="UniProtKB">
        <authorList>
            <consortium name="RefSeq"/>
        </authorList>
    </citation>
    <scope>IDENTIFICATION</scope>
    <source>
        <tissue evidence="3">Leaf</tissue>
    </source>
</reference>
<evidence type="ECO:0000313" key="2">
    <source>
        <dbReference type="Proteomes" id="UP000813463"/>
    </source>
</evidence>
<gene>
    <name evidence="3" type="primary">LOC130460625</name>
</gene>
<evidence type="ECO:0000313" key="3">
    <source>
        <dbReference type="RefSeq" id="XP_056683926.1"/>
    </source>
</evidence>
<dbReference type="RefSeq" id="XP_056683926.1">
    <property type="nucleotide sequence ID" value="XM_056827948.1"/>
</dbReference>
<feature type="compositionally biased region" description="Polar residues" evidence="1">
    <location>
        <begin position="231"/>
        <end position="241"/>
    </location>
</feature>
<dbReference type="PANTHER" id="PTHR33144:SF35">
    <property type="entry name" value="TRANSPOSASE, PTTA_EN_SPM, PLANT-RELATED"/>
    <property type="match status" value="1"/>
</dbReference>
<feature type="compositionally biased region" description="Polar residues" evidence="1">
    <location>
        <begin position="207"/>
        <end position="216"/>
    </location>
</feature>
<accession>A0ABM3QKN9</accession>
<feature type="compositionally biased region" description="Basic and acidic residues" evidence="1">
    <location>
        <begin position="217"/>
        <end position="230"/>
    </location>
</feature>
<dbReference type="Proteomes" id="UP000813463">
    <property type="component" value="Chromosome 5"/>
</dbReference>
<evidence type="ECO:0000256" key="1">
    <source>
        <dbReference type="SAM" id="MobiDB-lite"/>
    </source>
</evidence>
<sequence>MVPEEGRKWVMETVNYAWPFHKCRMKQKYYYAFDTDEERLENHPKTIPKTHFEDLLNYWNLTTTKDMHTMGPKSYALLRHKLQQEDPNKQEPSQAKVYKASRSRNPKKTYKTSFEKTKHNIVQMEALVSQQQEVGQKNADPYYEVIKKAEHNGRVRLFGKAVTKSDLKKRGKASGYTIPEEFLQSIQAMLIKKFQEANPGMNLVVPGSSTGSIPRESTSDRSQVNEERSGEQSSTGTQLENQVLRGTMETTSGEEFTLILIHLVYA</sequence>
<keyword evidence="2" id="KW-1185">Reference proteome</keyword>
<feature type="region of interest" description="Disordered" evidence="1">
    <location>
        <begin position="84"/>
        <end position="110"/>
    </location>
</feature>
<protein>
    <submittedName>
        <fullName evidence="3">Uncharacterized protein</fullName>
    </submittedName>
</protein>
<dbReference type="PANTHER" id="PTHR33144">
    <property type="entry name" value="OS10G0409366 PROTEIN-RELATED"/>
    <property type="match status" value="1"/>
</dbReference>
<feature type="region of interest" description="Disordered" evidence="1">
    <location>
        <begin position="203"/>
        <end position="246"/>
    </location>
</feature>
<dbReference type="GeneID" id="130460625"/>
<reference evidence="2" key="1">
    <citation type="journal article" date="2021" name="Nat. Commun.">
        <title>Genomic analyses provide insights into spinach domestication and the genetic basis of agronomic traits.</title>
        <authorList>
            <person name="Cai X."/>
            <person name="Sun X."/>
            <person name="Xu C."/>
            <person name="Sun H."/>
            <person name="Wang X."/>
            <person name="Ge C."/>
            <person name="Zhang Z."/>
            <person name="Wang Q."/>
            <person name="Fei Z."/>
            <person name="Jiao C."/>
            <person name="Wang Q."/>
        </authorList>
    </citation>
    <scope>NUCLEOTIDE SEQUENCE [LARGE SCALE GENOMIC DNA]</scope>
    <source>
        <strain evidence="2">cv. Varoflay</strain>
    </source>
</reference>
<name>A0ABM3QKN9_SPIOL</name>
<proteinExistence type="predicted"/>